<reference evidence="7" key="1">
    <citation type="submission" date="2021-08" db="EMBL/GenBank/DDBJ databases">
        <title>Genome of a novel bacterium of the phylum Verrucomicrobia, Oleiharenicola sp. KSB-15.</title>
        <authorList>
            <person name="Chung J.-H."/>
            <person name="Ahn J.-H."/>
            <person name="Yoon Y."/>
            <person name="Kim D.-Y."/>
            <person name="An S.-H."/>
            <person name="Park I."/>
            <person name="Yeon J."/>
        </authorList>
    </citation>
    <scope>NUCLEOTIDE SEQUENCE</scope>
    <source>
        <strain evidence="7">KSB-15</strain>
    </source>
</reference>
<keyword evidence="1" id="KW-1003">Cell membrane</keyword>
<dbReference type="AlphaFoldDB" id="A0A8F9XKX5"/>
<evidence type="ECO:0000256" key="1">
    <source>
        <dbReference type="ARBA" id="ARBA00022475"/>
    </source>
</evidence>
<evidence type="ECO:0000256" key="3">
    <source>
        <dbReference type="ARBA" id="ARBA00022989"/>
    </source>
</evidence>
<sequence length="69" mass="7463">MNWRVILSLLLLLVLGIFGLQNTTVLTVTFFGWSGQLSQALLIAICGGLGVLLGFLLGVSCKSRRKSRV</sequence>
<organism evidence="7 8">
    <name type="scientific">Horticoccus luteus</name>
    <dbReference type="NCBI Taxonomy" id="2862869"/>
    <lineage>
        <taxon>Bacteria</taxon>
        <taxon>Pseudomonadati</taxon>
        <taxon>Verrucomicrobiota</taxon>
        <taxon>Opitutia</taxon>
        <taxon>Opitutales</taxon>
        <taxon>Opitutaceae</taxon>
        <taxon>Horticoccus</taxon>
    </lineage>
</organism>
<feature type="domain" description="Lipopolysaccharide assembly protein A" evidence="6">
    <location>
        <begin position="21"/>
        <end position="66"/>
    </location>
</feature>
<protein>
    <submittedName>
        <fullName evidence="7">Lipopolysaccharide assembly protein LapA domain-containing protein</fullName>
    </submittedName>
</protein>
<feature type="transmembrane region" description="Helical" evidence="5">
    <location>
        <begin position="37"/>
        <end position="59"/>
    </location>
</feature>
<dbReference type="EMBL" id="CP080507">
    <property type="protein sequence ID" value="QYM80138.1"/>
    <property type="molecule type" value="Genomic_DNA"/>
</dbReference>
<dbReference type="RefSeq" id="WP_220164885.1">
    <property type="nucleotide sequence ID" value="NZ_CP080507.1"/>
</dbReference>
<keyword evidence="8" id="KW-1185">Reference proteome</keyword>
<evidence type="ECO:0000313" key="7">
    <source>
        <dbReference type="EMBL" id="QYM80138.1"/>
    </source>
</evidence>
<evidence type="ECO:0000256" key="4">
    <source>
        <dbReference type="ARBA" id="ARBA00023136"/>
    </source>
</evidence>
<gene>
    <name evidence="7" type="ORF">K0B96_05855</name>
</gene>
<proteinExistence type="predicted"/>
<evidence type="ECO:0000259" key="6">
    <source>
        <dbReference type="Pfam" id="PF06305"/>
    </source>
</evidence>
<evidence type="ECO:0000256" key="5">
    <source>
        <dbReference type="SAM" id="Phobius"/>
    </source>
</evidence>
<keyword evidence="4 5" id="KW-0472">Membrane</keyword>
<keyword evidence="3 5" id="KW-1133">Transmembrane helix</keyword>
<dbReference type="KEGG" id="ole:K0B96_05855"/>
<dbReference type="Proteomes" id="UP000825051">
    <property type="component" value="Chromosome"/>
</dbReference>
<evidence type="ECO:0000313" key="8">
    <source>
        <dbReference type="Proteomes" id="UP000825051"/>
    </source>
</evidence>
<name>A0A8F9XKX5_9BACT</name>
<dbReference type="InterPro" id="IPR010445">
    <property type="entry name" value="LapA_dom"/>
</dbReference>
<accession>A0A8F9XKX5</accession>
<keyword evidence="2 5" id="KW-0812">Transmembrane</keyword>
<evidence type="ECO:0000256" key="2">
    <source>
        <dbReference type="ARBA" id="ARBA00022692"/>
    </source>
</evidence>
<dbReference type="GO" id="GO:0005886">
    <property type="term" value="C:plasma membrane"/>
    <property type="evidence" value="ECO:0007669"/>
    <property type="project" value="InterPro"/>
</dbReference>
<dbReference type="Pfam" id="PF06305">
    <property type="entry name" value="LapA_dom"/>
    <property type="match status" value="1"/>
</dbReference>